<evidence type="ECO:0000313" key="18">
    <source>
        <dbReference type="Proteomes" id="UP000555103"/>
    </source>
</evidence>
<evidence type="ECO:0000256" key="4">
    <source>
        <dbReference type="ARBA" id="ARBA00022692"/>
    </source>
</evidence>
<evidence type="ECO:0000313" key="17">
    <source>
        <dbReference type="EMBL" id="MBB4034461.1"/>
    </source>
</evidence>
<comment type="similarity">
    <text evidence="11">Belongs to the SEDS family. FtsW subfamily.</text>
</comment>
<evidence type="ECO:0000256" key="7">
    <source>
        <dbReference type="ARBA" id="ARBA00022989"/>
    </source>
</evidence>
<feature type="transmembrane region" description="Helical" evidence="16">
    <location>
        <begin position="331"/>
        <end position="352"/>
    </location>
</feature>
<feature type="transmembrane region" description="Helical" evidence="16">
    <location>
        <begin position="163"/>
        <end position="180"/>
    </location>
</feature>
<comment type="catalytic activity">
    <reaction evidence="15">
        <text>[GlcNAc-(1-&gt;4)-Mur2Ac(oyl-L-Ala-gamma-D-Glu-L-Lys-D-Ala-D-Ala)](n)-di-trans,octa-cis-undecaprenyl diphosphate + beta-D-GlcNAc-(1-&gt;4)-Mur2Ac(oyl-L-Ala-gamma-D-Glu-L-Lys-D-Ala-D-Ala)-di-trans,octa-cis-undecaprenyl diphosphate = [GlcNAc-(1-&gt;4)-Mur2Ac(oyl-L-Ala-gamma-D-Glu-L-Lys-D-Ala-D-Ala)](n+1)-di-trans,octa-cis-undecaprenyl diphosphate + di-trans,octa-cis-undecaprenyl diphosphate + H(+)</text>
        <dbReference type="Rhea" id="RHEA:23708"/>
        <dbReference type="Rhea" id="RHEA-COMP:9602"/>
        <dbReference type="Rhea" id="RHEA-COMP:9603"/>
        <dbReference type="ChEBI" id="CHEBI:15378"/>
        <dbReference type="ChEBI" id="CHEBI:58405"/>
        <dbReference type="ChEBI" id="CHEBI:60033"/>
        <dbReference type="ChEBI" id="CHEBI:78435"/>
        <dbReference type="EC" id="2.4.99.28"/>
    </reaction>
</comment>
<dbReference type="GO" id="GO:0008360">
    <property type="term" value="P:regulation of cell shape"/>
    <property type="evidence" value="ECO:0007669"/>
    <property type="project" value="UniProtKB-KW"/>
</dbReference>
<dbReference type="AlphaFoldDB" id="A0A840CGW1"/>
<dbReference type="PANTHER" id="PTHR30474">
    <property type="entry name" value="CELL CYCLE PROTEIN"/>
    <property type="match status" value="1"/>
</dbReference>
<keyword evidence="8 16" id="KW-0472">Membrane</keyword>
<evidence type="ECO:0000256" key="11">
    <source>
        <dbReference type="ARBA" id="ARBA00038053"/>
    </source>
</evidence>
<name>A0A840CGW1_9BACT</name>
<sequence length="418" mass="45760">MEFNFLGRAFKGDKVIWCIFIALCIISLLEVFSATSTIAYRQHNHWSPILRHGAFLLIGFFVVMFLQRIPSRFFSVLLLGLPVSALLLVITMFMGEDVNGAQRWLGIGAFTIQPSEFAKISAIGFVAFFLSKMKPENENWIFNTLIIGVGLLCLLIAPENLSTACLLFGVCFLMMFIGQVKIKKLGMIALIGISGILLLLGSLAIVPDDIAKEYLPDRLATWKNRIERHSNEGQVAVTDLNEDGTLAYKITDENYQVSHAKIAIANGGVIGLPGSGTERDFLPQAYSDFIFAIILEEMGLLGGLFVLLLYVALMVRCGVLASKCEKKFPRYLILGAGLILTIQALANMAVAVNLIPVTGQPLPLVSRGGTSTIITCAYFGIILACSSKLNDAEHEDVDESIANVDFESFDSMEKNLEG</sequence>
<evidence type="ECO:0000256" key="14">
    <source>
        <dbReference type="ARBA" id="ARBA00044770"/>
    </source>
</evidence>
<evidence type="ECO:0000256" key="16">
    <source>
        <dbReference type="SAM" id="Phobius"/>
    </source>
</evidence>
<dbReference type="GO" id="GO:0009252">
    <property type="term" value="P:peptidoglycan biosynthetic process"/>
    <property type="evidence" value="ECO:0007669"/>
    <property type="project" value="UniProtKB-KW"/>
</dbReference>
<evidence type="ECO:0000256" key="13">
    <source>
        <dbReference type="ARBA" id="ARBA00041418"/>
    </source>
</evidence>
<dbReference type="GO" id="GO:0015648">
    <property type="term" value="F:lipid-linked peptidoglycan transporter activity"/>
    <property type="evidence" value="ECO:0007669"/>
    <property type="project" value="TreeGrafter"/>
</dbReference>
<keyword evidence="4 16" id="KW-0812">Transmembrane</keyword>
<dbReference type="PANTHER" id="PTHR30474:SF2">
    <property type="entry name" value="PEPTIDOGLYCAN GLYCOSYLTRANSFERASE FTSW-RELATED"/>
    <property type="match status" value="1"/>
</dbReference>
<organism evidence="17 18">
    <name type="scientific">Dysgonomonas hofstadii</name>
    <dbReference type="NCBI Taxonomy" id="637886"/>
    <lineage>
        <taxon>Bacteria</taxon>
        <taxon>Pseudomonadati</taxon>
        <taxon>Bacteroidota</taxon>
        <taxon>Bacteroidia</taxon>
        <taxon>Bacteroidales</taxon>
        <taxon>Dysgonomonadaceae</taxon>
        <taxon>Dysgonomonas</taxon>
    </lineage>
</organism>
<dbReference type="GO" id="GO:0005886">
    <property type="term" value="C:plasma membrane"/>
    <property type="evidence" value="ECO:0007669"/>
    <property type="project" value="TreeGrafter"/>
</dbReference>
<feature type="transmembrane region" description="Helical" evidence="16">
    <location>
        <begin position="15"/>
        <end position="40"/>
    </location>
</feature>
<dbReference type="InterPro" id="IPR001182">
    <property type="entry name" value="FtsW/RodA"/>
</dbReference>
<dbReference type="GO" id="GO:0032153">
    <property type="term" value="C:cell division site"/>
    <property type="evidence" value="ECO:0007669"/>
    <property type="project" value="TreeGrafter"/>
</dbReference>
<dbReference type="Pfam" id="PF01098">
    <property type="entry name" value="FTSW_RODA_SPOVE"/>
    <property type="match status" value="1"/>
</dbReference>
<keyword evidence="3" id="KW-0808">Transferase</keyword>
<feature type="transmembrane region" description="Helical" evidence="16">
    <location>
        <begin position="46"/>
        <end position="66"/>
    </location>
</feature>
<keyword evidence="17" id="KW-0131">Cell cycle</keyword>
<feature type="transmembrane region" description="Helical" evidence="16">
    <location>
        <begin position="364"/>
        <end position="385"/>
    </location>
</feature>
<evidence type="ECO:0000256" key="8">
    <source>
        <dbReference type="ARBA" id="ARBA00023136"/>
    </source>
</evidence>
<dbReference type="GO" id="GO:0008955">
    <property type="term" value="F:peptidoglycan glycosyltransferase activity"/>
    <property type="evidence" value="ECO:0007669"/>
    <property type="project" value="UniProtKB-EC"/>
</dbReference>
<keyword evidence="7 16" id="KW-1133">Transmembrane helix</keyword>
<evidence type="ECO:0000256" key="15">
    <source>
        <dbReference type="ARBA" id="ARBA00049902"/>
    </source>
</evidence>
<evidence type="ECO:0000256" key="6">
    <source>
        <dbReference type="ARBA" id="ARBA00022984"/>
    </source>
</evidence>
<feature type="transmembrane region" description="Helical" evidence="16">
    <location>
        <begin position="107"/>
        <end position="128"/>
    </location>
</feature>
<keyword evidence="17" id="KW-0132">Cell division</keyword>
<feature type="transmembrane region" description="Helical" evidence="16">
    <location>
        <begin position="140"/>
        <end position="157"/>
    </location>
</feature>
<gene>
    <name evidence="17" type="ORF">GGR21_000346</name>
</gene>
<evidence type="ECO:0000256" key="3">
    <source>
        <dbReference type="ARBA" id="ARBA00022679"/>
    </source>
</evidence>
<dbReference type="GO" id="GO:0051301">
    <property type="term" value="P:cell division"/>
    <property type="evidence" value="ECO:0007669"/>
    <property type="project" value="UniProtKB-KW"/>
</dbReference>
<keyword evidence="6" id="KW-0573">Peptidoglycan synthesis</keyword>
<proteinExistence type="inferred from homology"/>
<dbReference type="EMBL" id="JACIEP010000001">
    <property type="protein sequence ID" value="MBB4034461.1"/>
    <property type="molecule type" value="Genomic_DNA"/>
</dbReference>
<dbReference type="RefSeq" id="WP_183305392.1">
    <property type="nucleotide sequence ID" value="NZ_JACIEP010000001.1"/>
</dbReference>
<feature type="transmembrane region" description="Helical" evidence="16">
    <location>
        <begin position="187"/>
        <end position="206"/>
    </location>
</feature>
<accession>A0A840CGW1</accession>
<keyword evidence="5" id="KW-0133">Cell shape</keyword>
<comment type="caution">
    <text evidence="17">The sequence shown here is derived from an EMBL/GenBank/DDBJ whole genome shotgun (WGS) entry which is preliminary data.</text>
</comment>
<dbReference type="EC" id="2.4.99.28" evidence="14"/>
<evidence type="ECO:0000256" key="10">
    <source>
        <dbReference type="ARBA" id="ARBA00033270"/>
    </source>
</evidence>
<feature type="transmembrane region" description="Helical" evidence="16">
    <location>
        <begin position="73"/>
        <end position="95"/>
    </location>
</feature>
<feature type="transmembrane region" description="Helical" evidence="16">
    <location>
        <begin position="289"/>
        <end position="311"/>
    </location>
</feature>
<dbReference type="Proteomes" id="UP000555103">
    <property type="component" value="Unassembled WGS sequence"/>
</dbReference>
<keyword evidence="2" id="KW-0328">Glycosyltransferase</keyword>
<keyword evidence="18" id="KW-1185">Reference proteome</keyword>
<evidence type="ECO:0000256" key="5">
    <source>
        <dbReference type="ARBA" id="ARBA00022960"/>
    </source>
</evidence>
<comment type="subcellular location">
    <subcellularLocation>
        <location evidence="1">Membrane</location>
        <topology evidence="1">Multi-pass membrane protein</topology>
    </subcellularLocation>
</comment>
<reference evidence="17 18" key="1">
    <citation type="submission" date="2020-08" db="EMBL/GenBank/DDBJ databases">
        <title>Genomic Encyclopedia of Type Strains, Phase IV (KMG-IV): sequencing the most valuable type-strain genomes for metagenomic binning, comparative biology and taxonomic classification.</title>
        <authorList>
            <person name="Goeker M."/>
        </authorList>
    </citation>
    <scope>NUCLEOTIDE SEQUENCE [LARGE SCALE GENOMIC DNA]</scope>
    <source>
        <strain evidence="17 18">DSM 104969</strain>
    </source>
</reference>
<protein>
    <recommendedName>
        <fullName evidence="12">Probable peptidoglycan glycosyltransferase FtsW</fullName>
        <ecNumber evidence="14">2.4.99.28</ecNumber>
    </recommendedName>
    <alternativeName>
        <fullName evidence="13">Cell division protein FtsW</fullName>
    </alternativeName>
    <alternativeName>
        <fullName evidence="10">Cell wall polymerase</fullName>
    </alternativeName>
    <alternativeName>
        <fullName evidence="9">Peptidoglycan polymerase</fullName>
    </alternativeName>
</protein>
<evidence type="ECO:0000256" key="12">
    <source>
        <dbReference type="ARBA" id="ARBA00041185"/>
    </source>
</evidence>
<evidence type="ECO:0000256" key="2">
    <source>
        <dbReference type="ARBA" id="ARBA00022676"/>
    </source>
</evidence>
<evidence type="ECO:0000256" key="1">
    <source>
        <dbReference type="ARBA" id="ARBA00004141"/>
    </source>
</evidence>
<evidence type="ECO:0000256" key="9">
    <source>
        <dbReference type="ARBA" id="ARBA00032370"/>
    </source>
</evidence>